<reference evidence="1" key="1">
    <citation type="submission" date="2021-02" db="EMBL/GenBank/DDBJ databases">
        <title>Skermanella TT6 skin isolate.</title>
        <authorList>
            <person name="Lee K."/>
            <person name="Ganzorig M."/>
        </authorList>
    </citation>
    <scope>NUCLEOTIDE SEQUENCE</scope>
    <source>
        <strain evidence="1">TT6</strain>
    </source>
</reference>
<protein>
    <submittedName>
        <fullName evidence="1">Uncharacterized protein</fullName>
    </submittedName>
</protein>
<accession>A0ABX7BH46</accession>
<organism evidence="1 2">
    <name type="scientific">Skermanella cutis</name>
    <dbReference type="NCBI Taxonomy" id="2775420"/>
    <lineage>
        <taxon>Bacteria</taxon>
        <taxon>Pseudomonadati</taxon>
        <taxon>Pseudomonadota</taxon>
        <taxon>Alphaproteobacteria</taxon>
        <taxon>Rhodospirillales</taxon>
        <taxon>Azospirillaceae</taxon>
        <taxon>Skermanella</taxon>
    </lineage>
</organism>
<name>A0ABX7BH46_9PROT</name>
<evidence type="ECO:0000313" key="1">
    <source>
        <dbReference type="EMBL" id="QQP93717.1"/>
    </source>
</evidence>
<keyword evidence="2" id="KW-1185">Reference proteome</keyword>
<proteinExistence type="predicted"/>
<sequence>MQSVNIDRRETIESYYPLDSFIHDAGLNARAKAMVMHGLRILSSPDAAGDFKLTKAQHNVAEDAHDQDAVFVYSVRDDDNAWFDKAEPDAAKAVHAKDNPTNVEGLYRDFIDRVIQAARDAHFQPAIGRGEKRLEGFHGG</sequence>
<keyword evidence="1" id="KW-0614">Plasmid</keyword>
<dbReference type="Proteomes" id="UP000595197">
    <property type="component" value="Plasmid pTT6-2"/>
</dbReference>
<dbReference type="RefSeq" id="WP_201083485.1">
    <property type="nucleotide sequence ID" value="NZ_CP067422.1"/>
</dbReference>
<dbReference type="EMBL" id="CP067422">
    <property type="protein sequence ID" value="QQP93717.1"/>
    <property type="molecule type" value="Genomic_DNA"/>
</dbReference>
<geneLocation type="plasmid" evidence="1 2">
    <name>pTT6-2</name>
</geneLocation>
<evidence type="ECO:0000313" key="2">
    <source>
        <dbReference type="Proteomes" id="UP000595197"/>
    </source>
</evidence>
<gene>
    <name evidence="1" type="ORF">IGS68_32410</name>
</gene>